<keyword evidence="1" id="KW-0812">Transmembrane</keyword>
<sequence>MTETKKAFAKVIIQIIMFMVIVWILVSGSADFSMGSYLLGTLVFALGVSTIFYYGQKSPKK</sequence>
<proteinExistence type="predicted"/>
<keyword evidence="3" id="KW-1185">Reference proteome</keyword>
<dbReference type="Proteomes" id="UP000664601">
    <property type="component" value="Unassembled WGS sequence"/>
</dbReference>
<keyword evidence="1" id="KW-1133">Transmembrane helix</keyword>
<evidence type="ECO:0000313" key="3">
    <source>
        <dbReference type="Proteomes" id="UP000664601"/>
    </source>
</evidence>
<feature type="transmembrane region" description="Helical" evidence="1">
    <location>
        <begin position="32"/>
        <end position="55"/>
    </location>
</feature>
<evidence type="ECO:0000313" key="2">
    <source>
        <dbReference type="EMBL" id="MBO1307803.1"/>
    </source>
</evidence>
<accession>A0ABS3LFL1</accession>
<name>A0ABS3LFL1_9ENTE</name>
<protein>
    <submittedName>
        <fullName evidence="2">Uncharacterized protein</fullName>
    </submittedName>
</protein>
<reference evidence="2 3" key="1">
    <citation type="submission" date="2021-03" db="EMBL/GenBank/DDBJ databases">
        <title>Enterococcal diversity collection.</title>
        <authorList>
            <person name="Gilmore M.S."/>
            <person name="Schwartzman J."/>
            <person name="Van Tyne D."/>
            <person name="Martin M."/>
            <person name="Earl A.M."/>
            <person name="Manson A.L."/>
            <person name="Straub T."/>
            <person name="Salamzade R."/>
            <person name="Saavedra J."/>
            <person name="Lebreton F."/>
            <person name="Prichula J."/>
            <person name="Schaufler K."/>
            <person name="Gaca A."/>
            <person name="Sgardioli B."/>
            <person name="Wagenaar J."/>
            <person name="Strong T."/>
        </authorList>
    </citation>
    <scope>NUCLEOTIDE SEQUENCE [LARGE SCALE GENOMIC DNA]</scope>
    <source>
        <strain evidence="2 3">669A</strain>
    </source>
</reference>
<evidence type="ECO:0000256" key="1">
    <source>
        <dbReference type="SAM" id="Phobius"/>
    </source>
</evidence>
<gene>
    <name evidence="2" type="ORF">JZO70_16630</name>
</gene>
<feature type="transmembrane region" description="Helical" evidence="1">
    <location>
        <begin position="7"/>
        <end position="26"/>
    </location>
</feature>
<keyword evidence="1" id="KW-0472">Membrane</keyword>
<comment type="caution">
    <text evidence="2">The sequence shown here is derived from an EMBL/GenBank/DDBJ whole genome shotgun (WGS) entry which is preliminary data.</text>
</comment>
<dbReference type="RefSeq" id="WP_207674795.1">
    <property type="nucleotide sequence ID" value="NZ_JAFREM010000027.1"/>
</dbReference>
<dbReference type="EMBL" id="JAFREM010000027">
    <property type="protein sequence ID" value="MBO1307803.1"/>
    <property type="molecule type" value="Genomic_DNA"/>
</dbReference>
<organism evidence="2 3">
    <name type="scientific">Candidatus Enterococcus moelleringii</name>
    <dbReference type="NCBI Taxonomy" id="2815325"/>
    <lineage>
        <taxon>Bacteria</taxon>
        <taxon>Bacillati</taxon>
        <taxon>Bacillota</taxon>
        <taxon>Bacilli</taxon>
        <taxon>Lactobacillales</taxon>
        <taxon>Enterococcaceae</taxon>
        <taxon>Enterococcus</taxon>
    </lineage>
</organism>